<dbReference type="SUPFAM" id="SSF54373">
    <property type="entry name" value="FAD-linked reductases, C-terminal domain"/>
    <property type="match status" value="1"/>
</dbReference>
<protein>
    <submittedName>
        <fullName evidence="7">Choline dehydrogenase</fullName>
    </submittedName>
</protein>
<dbReference type="Pfam" id="PF05199">
    <property type="entry name" value="GMC_oxred_C"/>
    <property type="match status" value="1"/>
</dbReference>
<evidence type="ECO:0000256" key="2">
    <source>
        <dbReference type="ARBA" id="ARBA00010790"/>
    </source>
</evidence>
<dbReference type="Pfam" id="PF00732">
    <property type="entry name" value="GMC_oxred_N"/>
    <property type="match status" value="1"/>
</dbReference>
<dbReference type="PIRSF" id="PIRSF000137">
    <property type="entry name" value="Alcohol_oxidase"/>
    <property type="match status" value="1"/>
</dbReference>
<evidence type="ECO:0000256" key="1">
    <source>
        <dbReference type="ARBA" id="ARBA00001974"/>
    </source>
</evidence>
<feature type="domain" description="Glucose-methanol-choline oxidoreductase N-terminal" evidence="6">
    <location>
        <begin position="253"/>
        <end position="267"/>
    </location>
</feature>
<proteinExistence type="inferred from homology"/>
<dbReference type="InterPro" id="IPR012132">
    <property type="entry name" value="GMC_OxRdtase"/>
</dbReference>
<dbReference type="Gene3D" id="3.50.50.60">
    <property type="entry name" value="FAD/NAD(P)-binding domain"/>
    <property type="match status" value="1"/>
</dbReference>
<evidence type="ECO:0000256" key="3">
    <source>
        <dbReference type="ARBA" id="ARBA00022630"/>
    </source>
</evidence>
<evidence type="ECO:0000259" key="6">
    <source>
        <dbReference type="PROSITE" id="PS00624"/>
    </source>
</evidence>
<dbReference type="Proteomes" id="UP000321907">
    <property type="component" value="Unassembled WGS sequence"/>
</dbReference>
<dbReference type="PANTHER" id="PTHR11552">
    <property type="entry name" value="GLUCOSE-METHANOL-CHOLINE GMC OXIDOREDUCTASE"/>
    <property type="match status" value="1"/>
</dbReference>
<name>A0A5C7FY90_9BACT</name>
<comment type="cofactor">
    <cofactor evidence="1 5">
        <name>FAD</name>
        <dbReference type="ChEBI" id="CHEBI:57692"/>
    </cofactor>
</comment>
<dbReference type="Gene3D" id="3.30.560.10">
    <property type="entry name" value="Glucose Oxidase, domain 3"/>
    <property type="match status" value="1"/>
</dbReference>
<dbReference type="InterPro" id="IPR000172">
    <property type="entry name" value="GMC_OxRdtase_N"/>
</dbReference>
<accession>A0A5C7FY90</accession>
<comment type="caution">
    <text evidence="7">The sequence shown here is derived from an EMBL/GenBank/DDBJ whole genome shotgun (WGS) entry which is preliminary data.</text>
</comment>
<keyword evidence="4 5" id="KW-0274">FAD</keyword>
<gene>
    <name evidence="7" type="ORF">FUA23_05720</name>
</gene>
<evidence type="ECO:0000256" key="5">
    <source>
        <dbReference type="PIRSR" id="PIRSR000137-2"/>
    </source>
</evidence>
<dbReference type="PROSITE" id="PS00624">
    <property type="entry name" value="GMC_OXRED_2"/>
    <property type="match status" value="1"/>
</dbReference>
<reference evidence="7 8" key="1">
    <citation type="submission" date="2019-08" db="EMBL/GenBank/DDBJ databases">
        <title>Lewinella sp. strain SSH13 Genome sequencing and assembly.</title>
        <authorList>
            <person name="Kim I."/>
        </authorList>
    </citation>
    <scope>NUCLEOTIDE SEQUENCE [LARGE SCALE GENOMIC DNA]</scope>
    <source>
        <strain evidence="7 8">SSH13</strain>
    </source>
</reference>
<dbReference type="EMBL" id="VOXD01000006">
    <property type="protein sequence ID" value="TXF90591.1"/>
    <property type="molecule type" value="Genomic_DNA"/>
</dbReference>
<organism evidence="7 8">
    <name type="scientific">Neolewinella aurantiaca</name>
    <dbReference type="NCBI Taxonomy" id="2602767"/>
    <lineage>
        <taxon>Bacteria</taxon>
        <taxon>Pseudomonadati</taxon>
        <taxon>Bacteroidota</taxon>
        <taxon>Saprospiria</taxon>
        <taxon>Saprospirales</taxon>
        <taxon>Lewinellaceae</taxon>
        <taxon>Neolewinella</taxon>
    </lineage>
</organism>
<sequence>MTYDYIIIGAGSAGCLLANRLSSDPANSVLLVEAGGPVRNPNIIIPAGYPRLHRTSVDWGYWSEPQEHLLGRKLYLPRGKVLGGSSSTNAMAYVRGNRADYDDWAESGNEGWGYDDILPYFTRHESNADIVNRFHGQDGELNVEFPSRYRSPFAESFVNACEEKGFDRNDDYNGKEQAGAGLFQFTIKDGRRHSAYTAFLKPVMARKNLRVLTNTHVVRVVVKNDRAVGVMAEENGKSQQLLSARKEVILSAGSFGSPQLLMLSGIGAKAELGQNGIDCVCDAPGVGKNLQDHLFCPIGALSKQQIGQNHYVRPFQMARAALDYLVRGKGVLNNSPLEAVAFGSSSLSPGRVDFQFHFSSFHVGEGYDSDFHNYRTFPDREDGFTVLPSLLRPASRGTLHLRSRHPQDHPVIQPNFLSHEDDRKVMLEATKKAIEVMEADAFSRHRKRRFSPPDISSDDAIWLHIQRQVETIYHPVGTCKMGHDELAVVDEKLRVRGIDNLRVVDASVMPTIVSGNTNAPVYMIAEKGADMILNSSD</sequence>
<evidence type="ECO:0000313" key="7">
    <source>
        <dbReference type="EMBL" id="TXF90591.1"/>
    </source>
</evidence>
<evidence type="ECO:0000313" key="8">
    <source>
        <dbReference type="Proteomes" id="UP000321907"/>
    </source>
</evidence>
<comment type="similarity">
    <text evidence="2">Belongs to the GMC oxidoreductase family.</text>
</comment>
<feature type="binding site" evidence="5">
    <location>
        <position position="217"/>
    </location>
    <ligand>
        <name>FAD</name>
        <dbReference type="ChEBI" id="CHEBI:57692"/>
    </ligand>
</feature>
<feature type="binding site" evidence="5">
    <location>
        <position position="81"/>
    </location>
    <ligand>
        <name>FAD</name>
        <dbReference type="ChEBI" id="CHEBI:57692"/>
    </ligand>
</feature>
<keyword evidence="3" id="KW-0285">Flavoprotein</keyword>
<dbReference type="RefSeq" id="WP_147929763.1">
    <property type="nucleotide sequence ID" value="NZ_VOXD01000006.1"/>
</dbReference>
<dbReference type="AlphaFoldDB" id="A0A5C7FY90"/>
<dbReference type="InterPro" id="IPR036188">
    <property type="entry name" value="FAD/NAD-bd_sf"/>
</dbReference>
<dbReference type="GO" id="GO:0050660">
    <property type="term" value="F:flavin adenine dinucleotide binding"/>
    <property type="evidence" value="ECO:0007669"/>
    <property type="project" value="InterPro"/>
</dbReference>
<dbReference type="GO" id="GO:0016614">
    <property type="term" value="F:oxidoreductase activity, acting on CH-OH group of donors"/>
    <property type="evidence" value="ECO:0007669"/>
    <property type="project" value="InterPro"/>
</dbReference>
<keyword evidence="8" id="KW-1185">Reference proteome</keyword>
<dbReference type="InterPro" id="IPR007867">
    <property type="entry name" value="GMC_OxRtase_C"/>
</dbReference>
<dbReference type="PANTHER" id="PTHR11552:SF147">
    <property type="entry name" value="CHOLINE DEHYDROGENASE, MITOCHONDRIAL"/>
    <property type="match status" value="1"/>
</dbReference>
<evidence type="ECO:0000256" key="4">
    <source>
        <dbReference type="ARBA" id="ARBA00022827"/>
    </source>
</evidence>
<dbReference type="SUPFAM" id="SSF51905">
    <property type="entry name" value="FAD/NAD(P)-binding domain"/>
    <property type="match status" value="1"/>
</dbReference>
<dbReference type="OrthoDB" id="9785276at2"/>